<dbReference type="GO" id="GO:0003677">
    <property type="term" value="F:DNA binding"/>
    <property type="evidence" value="ECO:0007669"/>
    <property type="project" value="UniProtKB-UniRule"/>
</dbReference>
<dbReference type="Proteomes" id="UP000198634">
    <property type="component" value="Unassembled WGS sequence"/>
</dbReference>
<feature type="domain" description="HTH tetR-type" evidence="5">
    <location>
        <begin position="6"/>
        <end position="66"/>
    </location>
</feature>
<evidence type="ECO:0000256" key="2">
    <source>
        <dbReference type="ARBA" id="ARBA00023125"/>
    </source>
</evidence>
<dbReference type="PANTHER" id="PTHR47506">
    <property type="entry name" value="TRANSCRIPTIONAL REGULATORY PROTEIN"/>
    <property type="match status" value="1"/>
</dbReference>
<name>A0A1H9BYL6_9RHOB</name>
<organism evidence="6 7">
    <name type="scientific">Thalassovita taeanensis</name>
    <dbReference type="NCBI Taxonomy" id="657014"/>
    <lineage>
        <taxon>Bacteria</taxon>
        <taxon>Pseudomonadati</taxon>
        <taxon>Pseudomonadota</taxon>
        <taxon>Alphaproteobacteria</taxon>
        <taxon>Rhodobacterales</taxon>
        <taxon>Roseobacteraceae</taxon>
        <taxon>Thalassovita</taxon>
    </lineage>
</organism>
<dbReference type="Gene3D" id="1.10.10.60">
    <property type="entry name" value="Homeodomain-like"/>
    <property type="match status" value="1"/>
</dbReference>
<dbReference type="InterPro" id="IPR001647">
    <property type="entry name" value="HTH_TetR"/>
</dbReference>
<dbReference type="InterPro" id="IPR011075">
    <property type="entry name" value="TetR_C"/>
</dbReference>
<sequence length="199" mass="21514">MARPSNFDRDNAVQTAMQEIWSAGFDASSVKAISEKLGITRSSYYNAFGTREALFKEALAAYFAQSPDRILYTDVSNVPILTLLTSTLRDICASRAQDPEARGCLAVNCLCEKADTKGDPIGDLLIDSILTSAARLEELLTIAVSRGELPAETDVHGKALALQNLIIGISAFSKAVHNKADLWLTARTTLEGLGLYSEE</sequence>
<dbReference type="PANTHER" id="PTHR47506:SF1">
    <property type="entry name" value="HTH-TYPE TRANSCRIPTIONAL REGULATOR YJDC"/>
    <property type="match status" value="1"/>
</dbReference>
<protein>
    <submittedName>
        <fullName evidence="6">Transcriptional regulator, TetR family</fullName>
    </submittedName>
</protein>
<gene>
    <name evidence="6" type="ORF">SAMN04488092_10358</name>
</gene>
<dbReference type="Pfam" id="PF00440">
    <property type="entry name" value="TetR_N"/>
    <property type="match status" value="1"/>
</dbReference>
<evidence type="ECO:0000256" key="3">
    <source>
        <dbReference type="ARBA" id="ARBA00023163"/>
    </source>
</evidence>
<dbReference type="EMBL" id="FOEP01000003">
    <property type="protein sequence ID" value="SEP94126.1"/>
    <property type="molecule type" value="Genomic_DNA"/>
</dbReference>
<keyword evidence="3" id="KW-0804">Transcription</keyword>
<dbReference type="InterPro" id="IPR009057">
    <property type="entry name" value="Homeodomain-like_sf"/>
</dbReference>
<dbReference type="SUPFAM" id="SSF48498">
    <property type="entry name" value="Tetracyclin repressor-like, C-terminal domain"/>
    <property type="match status" value="1"/>
</dbReference>
<evidence type="ECO:0000313" key="6">
    <source>
        <dbReference type="EMBL" id="SEP94126.1"/>
    </source>
</evidence>
<keyword evidence="7" id="KW-1185">Reference proteome</keyword>
<proteinExistence type="predicted"/>
<dbReference type="InterPro" id="IPR036271">
    <property type="entry name" value="Tet_transcr_reg_TetR-rel_C_sf"/>
</dbReference>
<accession>A0A1H9BYL6</accession>
<dbReference type="AlphaFoldDB" id="A0A1H9BYL6"/>
<dbReference type="STRING" id="657014.SAMN04488092_10358"/>
<dbReference type="Pfam" id="PF16925">
    <property type="entry name" value="TetR_C_13"/>
    <property type="match status" value="1"/>
</dbReference>
<evidence type="ECO:0000313" key="7">
    <source>
        <dbReference type="Proteomes" id="UP000198634"/>
    </source>
</evidence>
<feature type="DNA-binding region" description="H-T-H motif" evidence="4">
    <location>
        <begin position="29"/>
        <end position="48"/>
    </location>
</feature>
<dbReference type="Gene3D" id="1.10.357.10">
    <property type="entry name" value="Tetracycline Repressor, domain 2"/>
    <property type="match status" value="1"/>
</dbReference>
<keyword evidence="1" id="KW-0805">Transcription regulation</keyword>
<dbReference type="PROSITE" id="PS50977">
    <property type="entry name" value="HTH_TETR_2"/>
    <property type="match status" value="1"/>
</dbReference>
<keyword evidence="2 4" id="KW-0238">DNA-binding</keyword>
<reference evidence="6 7" key="1">
    <citation type="submission" date="2016-10" db="EMBL/GenBank/DDBJ databases">
        <authorList>
            <person name="de Groot N.N."/>
        </authorList>
    </citation>
    <scope>NUCLEOTIDE SEQUENCE [LARGE SCALE GENOMIC DNA]</scope>
    <source>
        <strain evidence="6 7">DSM 22007</strain>
    </source>
</reference>
<dbReference type="RefSeq" id="WP_175545264.1">
    <property type="nucleotide sequence ID" value="NZ_FOEP01000003.1"/>
</dbReference>
<evidence type="ECO:0000256" key="4">
    <source>
        <dbReference type="PROSITE-ProRule" id="PRU00335"/>
    </source>
</evidence>
<dbReference type="SUPFAM" id="SSF46689">
    <property type="entry name" value="Homeodomain-like"/>
    <property type="match status" value="1"/>
</dbReference>
<evidence type="ECO:0000256" key="1">
    <source>
        <dbReference type="ARBA" id="ARBA00023015"/>
    </source>
</evidence>
<evidence type="ECO:0000259" key="5">
    <source>
        <dbReference type="PROSITE" id="PS50977"/>
    </source>
</evidence>